<proteinExistence type="predicted"/>
<organism evidence="1 2">
    <name type="scientific">Anoxynatronum sibiricum</name>
    <dbReference type="NCBI Taxonomy" id="210623"/>
    <lineage>
        <taxon>Bacteria</taxon>
        <taxon>Bacillati</taxon>
        <taxon>Bacillota</taxon>
        <taxon>Clostridia</taxon>
        <taxon>Eubacteriales</taxon>
        <taxon>Clostridiaceae</taxon>
        <taxon>Anoxynatronum</taxon>
    </lineage>
</organism>
<evidence type="ECO:0000313" key="2">
    <source>
        <dbReference type="Proteomes" id="UP001407405"/>
    </source>
</evidence>
<protein>
    <submittedName>
        <fullName evidence="1">DUF5320 domain-containing protein</fullName>
    </submittedName>
</protein>
<accession>A0ABU9VPL7</accession>
<dbReference type="InterPro" id="IPR035205">
    <property type="entry name" value="DUF5320"/>
</dbReference>
<keyword evidence="2" id="KW-1185">Reference proteome</keyword>
<dbReference type="Proteomes" id="UP001407405">
    <property type="component" value="Unassembled WGS sequence"/>
</dbReference>
<reference evidence="1 2" key="1">
    <citation type="submission" date="2024-04" db="EMBL/GenBank/DDBJ databases">
        <title>Genome sequencing and metabolic network reconstruction of aminoacids and betaine degradation by Anoxynatronum sibiricum.</title>
        <authorList>
            <person name="Detkova E.N."/>
            <person name="Boltjanskaja Y.V."/>
            <person name="Mardanov A.V."/>
            <person name="Kevbrin V."/>
        </authorList>
    </citation>
    <scope>NUCLEOTIDE SEQUENCE [LARGE SCALE GENOMIC DNA]</scope>
    <source>
        <strain evidence="1 2">Z-7981</strain>
    </source>
</reference>
<evidence type="ECO:0000313" key="1">
    <source>
        <dbReference type="EMBL" id="MEN1758933.1"/>
    </source>
</evidence>
<dbReference type="Pfam" id="PF17253">
    <property type="entry name" value="DUF5320"/>
    <property type="match status" value="1"/>
</dbReference>
<dbReference type="EMBL" id="JBCITM010000001">
    <property type="protein sequence ID" value="MEN1758933.1"/>
    <property type="molecule type" value="Genomic_DNA"/>
</dbReference>
<comment type="caution">
    <text evidence="1">The sequence shown here is derived from an EMBL/GenBank/DDBJ whole genome shotgun (WGS) entry which is preliminary data.</text>
</comment>
<sequence length="116" mass="12544">MPGRDGTGPRGQGPMTGWVTGFCMTSRSLGMGRGVRRGGMGMRRGPVFGPGVPVGAKFGCGRGYGGYGPFWGTGETSEEQAAQSQWTRDALKEQREWLKKRLDIVEMQLDNGTNDE</sequence>
<name>A0ABU9VPL7_9CLOT</name>
<dbReference type="RefSeq" id="WP_343184318.1">
    <property type="nucleotide sequence ID" value="NZ_JBCITM010000001.1"/>
</dbReference>
<gene>
    <name evidence="1" type="ORF">AAIG11_00475</name>
</gene>